<dbReference type="CDD" id="cd11326">
    <property type="entry name" value="AmyAc_Glg_debranch"/>
    <property type="match status" value="1"/>
</dbReference>
<organism evidence="6 7">
    <name type="scientific">Kibdelosporangium lantanae</name>
    <dbReference type="NCBI Taxonomy" id="1497396"/>
    <lineage>
        <taxon>Bacteria</taxon>
        <taxon>Bacillati</taxon>
        <taxon>Actinomycetota</taxon>
        <taxon>Actinomycetes</taxon>
        <taxon>Pseudonocardiales</taxon>
        <taxon>Pseudonocardiaceae</taxon>
        <taxon>Kibdelosporangium</taxon>
    </lineage>
</organism>
<evidence type="ECO:0000313" key="7">
    <source>
        <dbReference type="Proteomes" id="UP001597045"/>
    </source>
</evidence>
<dbReference type="Pfam" id="PF00128">
    <property type="entry name" value="Alpha-amylase"/>
    <property type="match status" value="1"/>
</dbReference>
<dbReference type="InterPro" id="IPR004193">
    <property type="entry name" value="Glyco_hydro_13_N"/>
</dbReference>
<gene>
    <name evidence="6" type="primary">glgX</name>
    <name evidence="6" type="ORF">ACFQ1S_06200</name>
</gene>
<dbReference type="InterPro" id="IPR013780">
    <property type="entry name" value="Glyco_hydro_b"/>
</dbReference>
<evidence type="ECO:0000256" key="1">
    <source>
        <dbReference type="ARBA" id="ARBA00008061"/>
    </source>
</evidence>
<protein>
    <submittedName>
        <fullName evidence="6">Glycogen debranching protein GlgX</fullName>
        <ecNumber evidence="6">3.2.1.196</ecNumber>
    </submittedName>
</protein>
<reference evidence="7" key="1">
    <citation type="journal article" date="2019" name="Int. J. Syst. Evol. Microbiol.">
        <title>The Global Catalogue of Microorganisms (GCM) 10K type strain sequencing project: providing services to taxonomists for standard genome sequencing and annotation.</title>
        <authorList>
            <consortium name="The Broad Institute Genomics Platform"/>
            <consortium name="The Broad Institute Genome Sequencing Center for Infectious Disease"/>
            <person name="Wu L."/>
            <person name="Ma J."/>
        </authorList>
    </citation>
    <scope>NUCLEOTIDE SEQUENCE [LARGE SCALE GENOMIC DNA]</scope>
    <source>
        <strain evidence="7">JCM 31486</strain>
    </source>
</reference>
<keyword evidence="7" id="KW-1185">Reference proteome</keyword>
<dbReference type="InterPro" id="IPR017853">
    <property type="entry name" value="GH"/>
</dbReference>
<evidence type="ECO:0000313" key="6">
    <source>
        <dbReference type="EMBL" id="MFD1045210.1"/>
    </source>
</evidence>
<dbReference type="SMART" id="SM00642">
    <property type="entry name" value="Aamy"/>
    <property type="match status" value="1"/>
</dbReference>
<dbReference type="InterPro" id="IPR014756">
    <property type="entry name" value="Ig_E-set"/>
</dbReference>
<dbReference type="NCBIfam" id="TIGR02100">
    <property type="entry name" value="glgX_debranch"/>
    <property type="match status" value="1"/>
</dbReference>
<dbReference type="EC" id="3.2.1.196" evidence="6"/>
<proteinExistence type="inferred from homology"/>
<dbReference type="Proteomes" id="UP001597045">
    <property type="component" value="Unassembled WGS sequence"/>
</dbReference>
<feature type="domain" description="Glycosyl hydrolase family 13 catalytic" evidence="5">
    <location>
        <begin position="158"/>
        <end position="567"/>
    </location>
</feature>
<dbReference type="SUPFAM" id="SSF51445">
    <property type="entry name" value="(Trans)glycosidases"/>
    <property type="match status" value="1"/>
</dbReference>
<name>A0ABW3M3H3_9PSEU</name>
<dbReference type="Pfam" id="PF02922">
    <property type="entry name" value="CBM_48"/>
    <property type="match status" value="1"/>
</dbReference>
<keyword evidence="3 6" id="KW-0326">Glycosidase</keyword>
<accession>A0ABW3M3H3</accession>
<evidence type="ECO:0000256" key="4">
    <source>
        <dbReference type="SAM" id="MobiDB-lite"/>
    </source>
</evidence>
<dbReference type="CDD" id="cd02856">
    <property type="entry name" value="E_set_GDE_Isoamylase_N"/>
    <property type="match status" value="1"/>
</dbReference>
<dbReference type="EMBL" id="JBHTIS010000235">
    <property type="protein sequence ID" value="MFD1045210.1"/>
    <property type="molecule type" value="Genomic_DNA"/>
</dbReference>
<comment type="similarity">
    <text evidence="1">Belongs to the glycosyl hydrolase 13 family.</text>
</comment>
<dbReference type="InterPro" id="IPR044505">
    <property type="entry name" value="GlgX_Isoamylase_N_E_set"/>
</dbReference>
<dbReference type="InterPro" id="IPR013783">
    <property type="entry name" value="Ig-like_fold"/>
</dbReference>
<dbReference type="SUPFAM" id="SSF51011">
    <property type="entry name" value="Glycosyl hydrolase domain"/>
    <property type="match status" value="1"/>
</dbReference>
<sequence>MRPWPGSPYPLGATYDGAGTNFALFSEVAEFVELCLFDDGKETRIKLPEVDGFVHHGYISNIGLGQLYGYRVYGPYDPAQGFRCNPNKLLLDPYAKAIAGSNIDWHESLFGYPFGSPDARDDQDSAEHMPLGVVVNPYFDWGNDRHPKTPYNESVIYEAHVRGLTLQHPFVPEEIRGTYAGLAHPVVIEHLTKLGVTAVELMPVHQFITDHGLHERGMRNYWGYNTIGFFAPHSAYSATGRGNQVQEFKAMVRDLHEANIEVILDVVYNHTAEGNHLGPTLSMRGTDNEAYYRLVEDDRRYYMDYTGTGNSLNVRNPHTLQLIMDSLRYWITDMHVDGFRFDLAATLAREFYDVDRLSAFFDIIQQDPVISQVKLIAEPWDVGPGGYQVGNFPPLWTEWNGKFRDTVRDFWRGEPATLGEFASRITGSSDLYQDDGRRPFASINFVTAHDGFTLHDLVSYNQKHNDANGEDNRDGADDNRSWNCGTEGVTDDSEILQLRRRQQRNMLATTLLSQGTPMLLHGDEIGRTQNGNNNAYCQDNDLSWVDWERAEEFADLKAFTAALTKLRRDHPVFRRRRFFAGRPIRKGDELRDIAWFTPGGQEMTEQDWESGFGRCIVVFLNGEGIADLDQRGEQLTDNSFLLCFNAHHEDIDVTLPNGDYAENWTVVVDTATGVVGGGPTIPAKSTIPVTARSLVVLERAEEAGGHCEVRSSARAGTTVIWKVPVR</sequence>
<dbReference type="GO" id="GO:0120549">
    <property type="term" value="F:limit dextrin alpha-1,6-maltotetraose-hydrolase activity"/>
    <property type="evidence" value="ECO:0007669"/>
    <property type="project" value="UniProtKB-EC"/>
</dbReference>
<feature type="compositionally biased region" description="Basic and acidic residues" evidence="4">
    <location>
        <begin position="465"/>
        <end position="480"/>
    </location>
</feature>
<evidence type="ECO:0000256" key="3">
    <source>
        <dbReference type="ARBA" id="ARBA00023295"/>
    </source>
</evidence>
<evidence type="ECO:0000256" key="2">
    <source>
        <dbReference type="ARBA" id="ARBA00022801"/>
    </source>
</evidence>
<feature type="region of interest" description="Disordered" evidence="4">
    <location>
        <begin position="465"/>
        <end position="486"/>
    </location>
</feature>
<dbReference type="Gene3D" id="2.60.40.1180">
    <property type="entry name" value="Golgi alpha-mannosidase II"/>
    <property type="match status" value="1"/>
</dbReference>
<comment type="caution">
    <text evidence="6">The sequence shown here is derived from an EMBL/GenBank/DDBJ whole genome shotgun (WGS) entry which is preliminary data.</text>
</comment>
<dbReference type="Gene3D" id="3.20.20.80">
    <property type="entry name" value="Glycosidases"/>
    <property type="match status" value="1"/>
</dbReference>
<evidence type="ECO:0000259" key="5">
    <source>
        <dbReference type="SMART" id="SM00642"/>
    </source>
</evidence>
<keyword evidence="2 6" id="KW-0378">Hydrolase</keyword>
<dbReference type="PANTHER" id="PTHR43002">
    <property type="entry name" value="GLYCOGEN DEBRANCHING ENZYME"/>
    <property type="match status" value="1"/>
</dbReference>
<dbReference type="SUPFAM" id="SSF81296">
    <property type="entry name" value="E set domains"/>
    <property type="match status" value="1"/>
</dbReference>
<dbReference type="Gene3D" id="2.60.40.10">
    <property type="entry name" value="Immunoglobulins"/>
    <property type="match status" value="1"/>
</dbReference>
<dbReference type="InterPro" id="IPR006047">
    <property type="entry name" value="GH13_cat_dom"/>
</dbReference>
<dbReference type="InterPro" id="IPR011837">
    <property type="entry name" value="Glycogen_debranch_GlgX"/>
</dbReference>